<keyword evidence="8" id="KW-1133">Transmembrane helix</keyword>
<evidence type="ECO:0000256" key="4">
    <source>
        <dbReference type="ARBA" id="ARBA00022448"/>
    </source>
</evidence>
<reference evidence="9" key="1">
    <citation type="journal article" date="2023" name="Plant J.">
        <title>Genome sequences and population genomics provide insights into the demographic history, inbreeding, and mutation load of two 'living fossil' tree species of Dipteronia.</title>
        <authorList>
            <person name="Feng Y."/>
            <person name="Comes H.P."/>
            <person name="Chen J."/>
            <person name="Zhu S."/>
            <person name="Lu R."/>
            <person name="Zhang X."/>
            <person name="Li P."/>
            <person name="Qiu J."/>
            <person name="Olsen K.M."/>
            <person name="Qiu Y."/>
        </authorList>
    </citation>
    <scope>NUCLEOTIDE SEQUENCE</scope>
    <source>
        <strain evidence="9">KIB01</strain>
    </source>
</reference>
<dbReference type="EMBL" id="JANJYI010000005">
    <property type="protein sequence ID" value="KAK2648843.1"/>
    <property type="molecule type" value="Genomic_DNA"/>
</dbReference>
<dbReference type="Proteomes" id="UP001280121">
    <property type="component" value="Unassembled WGS sequence"/>
</dbReference>
<evidence type="ECO:0000313" key="9">
    <source>
        <dbReference type="EMBL" id="KAK2648843.1"/>
    </source>
</evidence>
<evidence type="ECO:0000256" key="5">
    <source>
        <dbReference type="ARBA" id="ARBA00022475"/>
    </source>
</evidence>
<dbReference type="GO" id="GO:0009734">
    <property type="term" value="P:auxin-activated signaling pathway"/>
    <property type="evidence" value="ECO:0007669"/>
    <property type="project" value="UniProtKB-KW"/>
</dbReference>
<name>A0AAD9WZZ0_9ROSI</name>
<proteinExistence type="inferred from homology"/>
<dbReference type="GO" id="GO:0005886">
    <property type="term" value="C:plasma membrane"/>
    <property type="evidence" value="ECO:0007669"/>
    <property type="project" value="UniProtKB-SubCell"/>
</dbReference>
<comment type="function">
    <text evidence="1">Involved in auxin transport. Regulator of the auxin signaling pathway.</text>
</comment>
<evidence type="ECO:0000256" key="3">
    <source>
        <dbReference type="ARBA" id="ARBA00010067"/>
    </source>
</evidence>
<evidence type="ECO:0000256" key="7">
    <source>
        <dbReference type="ARBA" id="ARBA00023294"/>
    </source>
</evidence>
<keyword evidence="6 8" id="KW-0472">Membrane</keyword>
<comment type="caution">
    <text evidence="9">The sequence shown here is derived from an EMBL/GenBank/DDBJ whole genome shotgun (WGS) entry which is preliminary data.</text>
</comment>
<keyword evidence="8" id="KW-0812">Transmembrane</keyword>
<dbReference type="PANTHER" id="PTHR33541:SF12">
    <property type="entry name" value="PROTEIN BIG GRAIN 1-LIKE A"/>
    <property type="match status" value="1"/>
</dbReference>
<evidence type="ECO:0000256" key="2">
    <source>
        <dbReference type="ARBA" id="ARBA00004236"/>
    </source>
</evidence>
<organism evidence="9 10">
    <name type="scientific">Dipteronia dyeriana</name>
    <dbReference type="NCBI Taxonomy" id="168575"/>
    <lineage>
        <taxon>Eukaryota</taxon>
        <taxon>Viridiplantae</taxon>
        <taxon>Streptophyta</taxon>
        <taxon>Embryophyta</taxon>
        <taxon>Tracheophyta</taxon>
        <taxon>Spermatophyta</taxon>
        <taxon>Magnoliopsida</taxon>
        <taxon>eudicotyledons</taxon>
        <taxon>Gunneridae</taxon>
        <taxon>Pentapetalae</taxon>
        <taxon>rosids</taxon>
        <taxon>malvids</taxon>
        <taxon>Sapindales</taxon>
        <taxon>Sapindaceae</taxon>
        <taxon>Hippocastanoideae</taxon>
        <taxon>Acereae</taxon>
        <taxon>Dipteronia</taxon>
    </lineage>
</organism>
<feature type="transmembrane region" description="Helical" evidence="8">
    <location>
        <begin position="20"/>
        <end position="42"/>
    </location>
</feature>
<gene>
    <name evidence="9" type="ORF">Ddye_016332</name>
</gene>
<keyword evidence="4" id="KW-0813">Transport</keyword>
<protein>
    <submittedName>
        <fullName evidence="9">Uncharacterized protein</fullName>
    </submittedName>
</protein>
<evidence type="ECO:0000256" key="6">
    <source>
        <dbReference type="ARBA" id="ARBA00023136"/>
    </source>
</evidence>
<evidence type="ECO:0000256" key="1">
    <source>
        <dbReference type="ARBA" id="ARBA00002281"/>
    </source>
</evidence>
<dbReference type="PANTHER" id="PTHR33541">
    <property type="entry name" value="PROTEIN BIG GRAIN 1-LIKE A-RELATED"/>
    <property type="match status" value="1"/>
</dbReference>
<evidence type="ECO:0000313" key="10">
    <source>
        <dbReference type="Proteomes" id="UP001280121"/>
    </source>
</evidence>
<keyword evidence="5" id="KW-1003">Cell membrane</keyword>
<comment type="similarity">
    <text evidence="3">Belongs to the BIG GRAIN 1 (BG1) plant protein family.</text>
</comment>
<evidence type="ECO:0000256" key="8">
    <source>
        <dbReference type="SAM" id="Phobius"/>
    </source>
</evidence>
<dbReference type="AlphaFoldDB" id="A0AAD9WZZ0"/>
<keyword evidence="7" id="KW-0927">Auxin signaling pathway</keyword>
<comment type="subcellular location">
    <subcellularLocation>
        <location evidence="2">Cell membrane</location>
    </subcellularLocation>
</comment>
<sequence length="147" mass="17130">MFFNIRSAPMHLNFVPQRRFVTFSSSFNNFLFAFLFVSQLIWSSDLVVRYALLHLQPKFQQNMPTARPICFKSSFFNETNFKDLVWRKTDGERGLDDDDATSCSSSDLFELDHLSMIGNNNRYCEELLVYETANVHRNRAIANGLIL</sequence>
<dbReference type="InterPro" id="IPR039621">
    <property type="entry name" value="BG1-like"/>
</dbReference>
<accession>A0AAD9WZZ0</accession>
<keyword evidence="10" id="KW-1185">Reference proteome</keyword>